<dbReference type="SUPFAM" id="SSF51306">
    <property type="entry name" value="LexA/Signal peptidase"/>
    <property type="match status" value="1"/>
</dbReference>
<name>A0A142BA74_9GAMM</name>
<dbReference type="PROSITE" id="PS50943">
    <property type="entry name" value="HTH_CROC1"/>
    <property type="match status" value="1"/>
</dbReference>
<evidence type="ECO:0000256" key="1">
    <source>
        <dbReference type="ARBA" id="ARBA00023015"/>
    </source>
</evidence>
<dbReference type="InterPro" id="IPR036286">
    <property type="entry name" value="LexA/Signal_pep-like_sf"/>
</dbReference>
<dbReference type="InterPro" id="IPR010982">
    <property type="entry name" value="Lambda_DNA-bd_dom_sf"/>
</dbReference>
<keyword evidence="3" id="KW-0804">Transcription</keyword>
<dbReference type="KEGG" id="emp:EZMO1_1482"/>
<dbReference type="PANTHER" id="PTHR40661">
    <property type="match status" value="1"/>
</dbReference>
<dbReference type="EMBL" id="CP013251">
    <property type="protein sequence ID" value="AMO55650.1"/>
    <property type="molecule type" value="Genomic_DNA"/>
</dbReference>
<dbReference type="AlphaFoldDB" id="A0A142BA74"/>
<dbReference type="CDD" id="cd00093">
    <property type="entry name" value="HTH_XRE"/>
    <property type="match status" value="1"/>
</dbReference>
<protein>
    <submittedName>
        <fullName evidence="5">Transcriptional repressor pyocin R2_PP</fullName>
    </submittedName>
</protein>
<dbReference type="SUPFAM" id="SSF47413">
    <property type="entry name" value="lambda repressor-like DNA-binding domains"/>
    <property type="match status" value="1"/>
</dbReference>
<dbReference type="GO" id="GO:0003677">
    <property type="term" value="F:DNA binding"/>
    <property type="evidence" value="ECO:0007669"/>
    <property type="project" value="UniProtKB-KW"/>
</dbReference>
<dbReference type="Gene3D" id="1.10.260.40">
    <property type="entry name" value="lambda repressor-like DNA-binding domains"/>
    <property type="match status" value="1"/>
</dbReference>
<dbReference type="SMART" id="SM00530">
    <property type="entry name" value="HTH_XRE"/>
    <property type="match status" value="1"/>
</dbReference>
<accession>A0A142BA74</accession>
<evidence type="ECO:0000256" key="2">
    <source>
        <dbReference type="ARBA" id="ARBA00023125"/>
    </source>
</evidence>
<reference evidence="5" key="1">
    <citation type="submission" date="2015-11" db="EMBL/GenBank/DDBJ databases">
        <authorList>
            <person name="Zhang Y."/>
            <person name="Guo Z."/>
        </authorList>
    </citation>
    <scope>NUCLEOTIDE SEQUENCE</scope>
    <source>
        <strain evidence="5">CL-33</strain>
    </source>
</reference>
<feature type="domain" description="HTH cro/C1-type" evidence="4">
    <location>
        <begin position="33"/>
        <end position="76"/>
    </location>
</feature>
<dbReference type="CDD" id="cd06529">
    <property type="entry name" value="S24_LexA-like"/>
    <property type="match status" value="1"/>
</dbReference>
<dbReference type="InterPro" id="IPR001387">
    <property type="entry name" value="Cro/C1-type_HTH"/>
</dbReference>
<keyword evidence="2" id="KW-0238">DNA-binding</keyword>
<evidence type="ECO:0000313" key="5">
    <source>
        <dbReference type="EMBL" id="AMO55650.1"/>
    </source>
</evidence>
<dbReference type="OrthoDB" id="9791537at2"/>
<organism evidence="5">
    <name type="scientific">Endozoicomonas montiporae CL-33</name>
    <dbReference type="NCBI Taxonomy" id="570277"/>
    <lineage>
        <taxon>Bacteria</taxon>
        <taxon>Pseudomonadati</taxon>
        <taxon>Pseudomonadota</taxon>
        <taxon>Gammaproteobacteria</taxon>
        <taxon>Oceanospirillales</taxon>
        <taxon>Endozoicomonadaceae</taxon>
        <taxon>Endozoicomonas</taxon>
    </lineage>
</organism>
<dbReference type="Gene3D" id="2.10.109.10">
    <property type="entry name" value="Umud Fragment, subunit A"/>
    <property type="match status" value="1"/>
</dbReference>
<dbReference type="InterPro" id="IPR039418">
    <property type="entry name" value="LexA-like"/>
</dbReference>
<dbReference type="Pfam" id="PF01381">
    <property type="entry name" value="HTH_3"/>
    <property type="match status" value="1"/>
</dbReference>
<dbReference type="Proteomes" id="UP000071065">
    <property type="component" value="Chromosome"/>
</dbReference>
<evidence type="ECO:0000256" key="3">
    <source>
        <dbReference type="ARBA" id="ARBA00023163"/>
    </source>
</evidence>
<gene>
    <name evidence="5" type="ORF">EZMO1_1482</name>
</gene>
<dbReference type="STRING" id="570277.EZMO1_1482"/>
<dbReference type="PATRIC" id="fig|570277.3.peg.1601"/>
<dbReference type="Pfam" id="PF00717">
    <property type="entry name" value="Peptidase_S24"/>
    <property type="match status" value="1"/>
</dbReference>
<dbReference type="RefSeq" id="WP_145912522.1">
    <property type="nucleotide sequence ID" value="NZ_CP013251.1"/>
</dbReference>
<dbReference type="PANTHER" id="PTHR40661:SF3">
    <property type="entry name" value="FELS-1 PROPHAGE TRANSCRIPTIONAL REGULATOR"/>
    <property type="match status" value="1"/>
</dbReference>
<proteinExistence type="predicted"/>
<sequence length="234" mass="25330">MTANGSDERADFAKRLNQALDKINFPVKGKGRQLELAKMFGISQHAARKWLEGESMPNTKRLPELAGRLQVTTEWLLSGRDLGPSKTGNLSTVGINFEIAHSVPIISWVQAGAFCDSGGPWVVEDETTQHVAHFGKLSASGFALEVRGDSMVNPHAGQVSFLPGSFVIIEPAKEASPGNYVVVRLPGTNEVTLKQLVSDAGELYLKPLNPQYSTQKFPKDGHVCGVVVGMQTNF</sequence>
<reference evidence="5" key="2">
    <citation type="journal article" date="2016" name="Front. Microbiol.">
        <title>Genomic Insight into the Host-Endosymbiont Relationship of Endozoicomonas montiporae CL-33(T) with its Coral Host.</title>
        <authorList>
            <person name="Ding J.-Y."/>
            <person name="Shiu J.-H."/>
            <person name="Chen W.-M."/>
            <person name="Chiang Y.-R."/>
            <person name="Tang S.-L."/>
        </authorList>
    </citation>
    <scope>NUCLEOTIDE SEQUENCE [LARGE SCALE GENOMIC DNA]</scope>
    <source>
        <strain evidence="5">CL-33</strain>
    </source>
</reference>
<dbReference type="InterPro" id="IPR015927">
    <property type="entry name" value="Peptidase_S24_S26A/B/C"/>
</dbReference>
<keyword evidence="1" id="KW-0805">Transcription regulation</keyword>
<evidence type="ECO:0000259" key="4">
    <source>
        <dbReference type="PROSITE" id="PS50943"/>
    </source>
</evidence>